<evidence type="ECO:0000256" key="2">
    <source>
        <dbReference type="SAM" id="SignalP"/>
    </source>
</evidence>
<dbReference type="CDD" id="cd00146">
    <property type="entry name" value="PKD"/>
    <property type="match status" value="1"/>
</dbReference>
<feature type="compositionally biased region" description="Polar residues" evidence="1">
    <location>
        <begin position="331"/>
        <end position="348"/>
    </location>
</feature>
<dbReference type="InterPro" id="IPR036278">
    <property type="entry name" value="Sialidase_sf"/>
</dbReference>
<keyword evidence="2" id="KW-0732">Signal</keyword>
<feature type="domain" description="PKD" evidence="3">
    <location>
        <begin position="470"/>
        <end position="520"/>
    </location>
</feature>
<protein>
    <submittedName>
        <fullName evidence="4">PKD domain-containing protein</fullName>
    </submittedName>
</protein>
<feature type="chain" id="PRO_5020180871" evidence="2">
    <location>
        <begin position="29"/>
        <end position="629"/>
    </location>
</feature>
<dbReference type="EMBL" id="SDWV01000004">
    <property type="protein sequence ID" value="RYC13329.1"/>
    <property type="molecule type" value="Genomic_DNA"/>
</dbReference>
<dbReference type="InterPro" id="IPR013783">
    <property type="entry name" value="Ig-like_fold"/>
</dbReference>
<dbReference type="Pfam" id="PF18911">
    <property type="entry name" value="PKD_4"/>
    <property type="match status" value="1"/>
</dbReference>
<name>A0A4Q2T918_9ACTN</name>
<comment type="caution">
    <text evidence="4">The sequence shown here is derived from an EMBL/GenBank/DDBJ whole genome shotgun (WGS) entry which is preliminary data.</text>
</comment>
<dbReference type="InterPro" id="IPR035986">
    <property type="entry name" value="PKD_dom_sf"/>
</dbReference>
<dbReference type="OrthoDB" id="3753231at2"/>
<proteinExistence type="predicted"/>
<dbReference type="InterPro" id="IPR022409">
    <property type="entry name" value="PKD/Chitinase_dom"/>
</dbReference>
<dbReference type="RefSeq" id="WP_129425503.1">
    <property type="nucleotide sequence ID" value="NZ_SDWV01000004.1"/>
</dbReference>
<dbReference type="PROSITE" id="PS50093">
    <property type="entry name" value="PKD"/>
    <property type="match status" value="1"/>
</dbReference>
<accession>A0A4Q2T918</accession>
<dbReference type="SUPFAM" id="SSF50939">
    <property type="entry name" value="Sialidases"/>
    <property type="match status" value="1"/>
</dbReference>
<organism evidence="4 5">
    <name type="scientific">Nocardioides zhouii</name>
    <dbReference type="NCBI Taxonomy" id="1168729"/>
    <lineage>
        <taxon>Bacteria</taxon>
        <taxon>Bacillati</taxon>
        <taxon>Actinomycetota</taxon>
        <taxon>Actinomycetes</taxon>
        <taxon>Propionibacteriales</taxon>
        <taxon>Nocardioidaceae</taxon>
        <taxon>Nocardioides</taxon>
    </lineage>
</organism>
<dbReference type="Gene3D" id="2.60.40.10">
    <property type="entry name" value="Immunoglobulins"/>
    <property type="match status" value="1"/>
</dbReference>
<dbReference type="SMART" id="SM00089">
    <property type="entry name" value="PKD"/>
    <property type="match status" value="1"/>
</dbReference>
<dbReference type="AlphaFoldDB" id="A0A4Q2T918"/>
<reference evidence="4 5" key="1">
    <citation type="submission" date="2019-01" db="EMBL/GenBank/DDBJ databases">
        <title>Novel species of Nocardioides.</title>
        <authorList>
            <person name="Liu Q."/>
            <person name="X Y.-H."/>
        </authorList>
    </citation>
    <scope>NUCLEOTIDE SEQUENCE [LARGE SCALE GENOMIC DNA]</scope>
    <source>
        <strain evidence="4 5">HLT2-9</strain>
    </source>
</reference>
<evidence type="ECO:0000313" key="5">
    <source>
        <dbReference type="Proteomes" id="UP000291101"/>
    </source>
</evidence>
<evidence type="ECO:0000259" key="3">
    <source>
        <dbReference type="PROSITE" id="PS50093"/>
    </source>
</evidence>
<feature type="region of interest" description="Disordered" evidence="1">
    <location>
        <begin position="331"/>
        <end position="353"/>
    </location>
</feature>
<feature type="signal peptide" evidence="2">
    <location>
        <begin position="1"/>
        <end position="28"/>
    </location>
</feature>
<sequence length="629" mass="63970">MVRQNRLVAALTSLAFASTILVAAPAQAALTWQPVTDLSATGFTSGRVQVAVNAAGTSVTIWAFYDGTHYVVETATRPAGGTWSNAVLPRPDTLGTDFYAEAPQIALDEGGNATAVWLGSPGLQSATRSAGGAWTTPTTVAAIQPYNPRLAVDRAGNVTAIWARQEGGTTNRVIQTATRPAGGTWSAPVDLTATNRSSDLPQVALDPAGNATAVWAGSNGTHTIIQSSTRPVGGSWAPPIDLSVPGANAANPQVAIDAAGNAAALWTRPEGGSFLQNATRPAGGTWSAASYITTTGPLVSEPRIAFDAAGTLTAIWRGSDSVTSILQSATRSPAGTWSPSVNVSSTGQGASGQRLVVDPSGNATAVWITNEASDDLVTFATRSTGGGWSAPAALSAAGGDAFGPEIAPDPFGNAVAVWVRGAGSDQIAQARGLDGAGPLITAFTAPSSGVAGTSLAYGVAGIDVWSTLSAISWDFGDGATATGASTSHSFTRAGTYPVTVRLTDAVGNVTTRRTDVVVSAAPTTPTIPPKIKVFKLKPATIRASGSTSRTPARTKVTIVLTDAATVRLVFAGKTKAKLVKSLRAGKNTFKLSAKIGKVKLKPGTYKVRAVATNAGGRSAGMRVRLTVVR</sequence>
<dbReference type="InterPro" id="IPR000601">
    <property type="entry name" value="PKD_dom"/>
</dbReference>
<evidence type="ECO:0000256" key="1">
    <source>
        <dbReference type="SAM" id="MobiDB-lite"/>
    </source>
</evidence>
<dbReference type="GO" id="GO:0005975">
    <property type="term" value="P:carbohydrate metabolic process"/>
    <property type="evidence" value="ECO:0007669"/>
    <property type="project" value="UniProtKB-ARBA"/>
</dbReference>
<keyword evidence="5" id="KW-1185">Reference proteome</keyword>
<dbReference type="SUPFAM" id="SSF49299">
    <property type="entry name" value="PKD domain"/>
    <property type="match status" value="1"/>
</dbReference>
<dbReference type="Proteomes" id="UP000291101">
    <property type="component" value="Unassembled WGS sequence"/>
</dbReference>
<evidence type="ECO:0000313" key="4">
    <source>
        <dbReference type="EMBL" id="RYC13329.1"/>
    </source>
</evidence>
<gene>
    <name evidence="4" type="ORF">EUA94_05505</name>
</gene>